<dbReference type="EMBL" id="CACRXK020018385">
    <property type="protein sequence ID" value="CAB4032414.1"/>
    <property type="molecule type" value="Genomic_DNA"/>
</dbReference>
<name>A0A7D9JLK6_PARCT</name>
<gene>
    <name evidence="2" type="ORF">PACLA_8A019505</name>
</gene>
<feature type="region of interest" description="Disordered" evidence="1">
    <location>
        <begin position="89"/>
        <end position="125"/>
    </location>
</feature>
<protein>
    <submittedName>
        <fullName evidence="2">Uncharacterized protein</fullName>
    </submittedName>
</protein>
<dbReference type="Proteomes" id="UP001152795">
    <property type="component" value="Unassembled WGS sequence"/>
</dbReference>
<proteinExistence type="predicted"/>
<evidence type="ECO:0000313" key="3">
    <source>
        <dbReference type="Proteomes" id="UP001152795"/>
    </source>
</evidence>
<reference evidence="2" key="1">
    <citation type="submission" date="2020-04" db="EMBL/GenBank/DDBJ databases">
        <authorList>
            <person name="Alioto T."/>
            <person name="Alioto T."/>
            <person name="Gomez Garrido J."/>
        </authorList>
    </citation>
    <scope>NUCLEOTIDE SEQUENCE</scope>
    <source>
        <strain evidence="2">A484AB</strain>
    </source>
</reference>
<comment type="caution">
    <text evidence="2">The sequence shown here is derived from an EMBL/GenBank/DDBJ whole genome shotgun (WGS) entry which is preliminary data.</text>
</comment>
<dbReference type="AlphaFoldDB" id="A0A7D9JLK6"/>
<feature type="non-terminal residue" evidence="2">
    <location>
        <position position="368"/>
    </location>
</feature>
<dbReference type="OrthoDB" id="5989494at2759"/>
<accession>A0A7D9JLK6</accession>
<evidence type="ECO:0000313" key="2">
    <source>
        <dbReference type="EMBL" id="CAB4032414.1"/>
    </source>
</evidence>
<keyword evidence="3" id="KW-1185">Reference proteome</keyword>
<feature type="compositionally biased region" description="Polar residues" evidence="1">
    <location>
        <begin position="107"/>
        <end position="125"/>
    </location>
</feature>
<organism evidence="2 3">
    <name type="scientific">Paramuricea clavata</name>
    <name type="common">Red gorgonian</name>
    <name type="synonym">Violescent sea-whip</name>
    <dbReference type="NCBI Taxonomy" id="317549"/>
    <lineage>
        <taxon>Eukaryota</taxon>
        <taxon>Metazoa</taxon>
        <taxon>Cnidaria</taxon>
        <taxon>Anthozoa</taxon>
        <taxon>Octocorallia</taxon>
        <taxon>Malacalcyonacea</taxon>
        <taxon>Plexauridae</taxon>
        <taxon>Paramuricea</taxon>
    </lineage>
</organism>
<sequence length="368" mass="42202">MRSLIFAIDSCGNSLQYVFVQYLFSGTEHEVKRVLPHGNAKSKSSYRRVLPSTIEKLKKTVYEKGKTAKESLDEVYCMSGDVTMARSLSELPRGPGDMYNARHSAKQSRGNSSPNEKSEGGESSQVSLDNIWTLLERAKREEEQSKDSIFIHECSIHPDLFVVLATDQQLQELQLFCTSPIEFSVLGIDPTFNIFDRNISLTVSTYRNLKLVNPKTGKPPVFVGPLLMHQRKDWKTFSKFAHSLTMAKPKLEGVLACGTDGGKALIDGFKRHMRFAIFLRFFLHFKDNIKRELTDRGILLVMQKKQFISEIFGTQEGSVKYYDLVDCNSENEFDSKLDMLKQEWEEREATHGSKLKKQTFFEWFQCEK</sequence>
<evidence type="ECO:0000256" key="1">
    <source>
        <dbReference type="SAM" id="MobiDB-lite"/>
    </source>
</evidence>